<keyword evidence="12" id="KW-1185">Reference proteome</keyword>
<feature type="chain" id="PRO_5032867272" description="Thiol:disulfide interchange protein" evidence="9">
    <location>
        <begin position="21"/>
        <end position="220"/>
    </location>
</feature>
<dbReference type="InterPro" id="IPR017937">
    <property type="entry name" value="Thioredoxin_CS"/>
</dbReference>
<dbReference type="Proteomes" id="UP000554837">
    <property type="component" value="Unassembled WGS sequence"/>
</dbReference>
<comment type="similarity">
    <text evidence="2">Belongs to the thioredoxin family. DsbA subfamily.</text>
</comment>
<dbReference type="InterPro" id="IPR050824">
    <property type="entry name" value="Thiol_disulfide_DsbA"/>
</dbReference>
<dbReference type="InterPro" id="IPR036249">
    <property type="entry name" value="Thioredoxin-like_sf"/>
</dbReference>
<dbReference type="CDD" id="cd03019">
    <property type="entry name" value="DsbA_DsbA"/>
    <property type="match status" value="1"/>
</dbReference>
<feature type="signal peptide" evidence="9">
    <location>
        <begin position="1"/>
        <end position="20"/>
    </location>
</feature>
<dbReference type="PIRSF" id="PIRSF001488">
    <property type="entry name" value="Tdi_protein"/>
    <property type="match status" value="1"/>
</dbReference>
<evidence type="ECO:0000313" key="12">
    <source>
        <dbReference type="Proteomes" id="UP000554837"/>
    </source>
</evidence>
<sequence length="220" mass="23991">MKRRDGLTLLAASLGLPALAQEGAFRPQAGRDYQRLHQPLARPVQGKLEVVEFFWYGCPHCLALEGAIQAWAKTLPAHVSFRQVAVPIRGHSVAHQRLFFVLQALGVEAQFRPAIFKALHAQGLALGKPAEMIQLLQPLGLDPVQFERTWAAFDPKSFSAAQIRAADQLADAYGMDAVPLLGVGGLYTTAPSRFERAPAGEANRLALQTVDFLIQNFGKA</sequence>
<dbReference type="PROSITE" id="PS00194">
    <property type="entry name" value="THIOREDOXIN_1"/>
    <property type="match status" value="1"/>
</dbReference>
<dbReference type="PANTHER" id="PTHR35891">
    <property type="entry name" value="THIOL:DISULFIDE INTERCHANGE PROTEIN DSBA"/>
    <property type="match status" value="1"/>
</dbReference>
<dbReference type="InterPro" id="IPR013766">
    <property type="entry name" value="Thioredoxin_domain"/>
</dbReference>
<dbReference type="PANTHER" id="PTHR35891:SF3">
    <property type="entry name" value="THIOL:DISULFIDE INTERCHANGE PROTEIN DSBL"/>
    <property type="match status" value="1"/>
</dbReference>
<keyword evidence="6" id="KW-0676">Redox-active center</keyword>
<evidence type="ECO:0000256" key="4">
    <source>
        <dbReference type="ARBA" id="ARBA00022764"/>
    </source>
</evidence>
<evidence type="ECO:0000313" key="11">
    <source>
        <dbReference type="EMBL" id="MBB5202933.1"/>
    </source>
</evidence>
<dbReference type="Pfam" id="PF01323">
    <property type="entry name" value="DSBA"/>
    <property type="match status" value="1"/>
</dbReference>
<evidence type="ECO:0000256" key="9">
    <source>
        <dbReference type="SAM" id="SignalP"/>
    </source>
</evidence>
<dbReference type="EMBL" id="JACHHO010000001">
    <property type="protein sequence ID" value="MBB5202933.1"/>
    <property type="molecule type" value="Genomic_DNA"/>
</dbReference>
<proteinExistence type="inferred from homology"/>
<name>A0A840RZF0_9BURK</name>
<evidence type="ECO:0000256" key="3">
    <source>
        <dbReference type="ARBA" id="ARBA00022729"/>
    </source>
</evidence>
<evidence type="ECO:0000256" key="5">
    <source>
        <dbReference type="ARBA" id="ARBA00023157"/>
    </source>
</evidence>
<dbReference type="InterPro" id="IPR001853">
    <property type="entry name" value="DSBA-like_thioredoxin_dom"/>
</dbReference>
<dbReference type="AlphaFoldDB" id="A0A840RZF0"/>
<keyword evidence="5 7" id="KW-1015">Disulfide bond</keyword>
<dbReference type="Gene3D" id="3.40.30.10">
    <property type="entry name" value="Glutaredoxin"/>
    <property type="match status" value="1"/>
</dbReference>
<reference evidence="11 12" key="1">
    <citation type="submission" date="2020-08" db="EMBL/GenBank/DDBJ databases">
        <title>Genomic Encyclopedia of Type Strains, Phase IV (KMG-IV): sequencing the most valuable type-strain genomes for metagenomic binning, comparative biology and taxonomic classification.</title>
        <authorList>
            <person name="Goeker M."/>
        </authorList>
    </citation>
    <scope>NUCLEOTIDE SEQUENCE [LARGE SCALE GENOMIC DNA]</scope>
    <source>
        <strain evidence="11 12">DSM 23958</strain>
    </source>
</reference>
<comment type="caution">
    <text evidence="11">The sequence shown here is derived from an EMBL/GenBank/DDBJ whole genome shotgun (WGS) entry which is preliminary data.</text>
</comment>
<feature type="disulfide bond" description="Redox-active" evidence="8">
    <location>
        <begin position="58"/>
        <end position="61"/>
    </location>
</feature>
<evidence type="ECO:0000259" key="10">
    <source>
        <dbReference type="PROSITE" id="PS51352"/>
    </source>
</evidence>
<dbReference type="RefSeq" id="WP_138857978.1">
    <property type="nucleotide sequence ID" value="NZ_CP040709.1"/>
</dbReference>
<dbReference type="PROSITE" id="PS51352">
    <property type="entry name" value="THIOREDOXIN_2"/>
    <property type="match status" value="1"/>
</dbReference>
<evidence type="ECO:0000256" key="6">
    <source>
        <dbReference type="ARBA" id="ARBA00023284"/>
    </source>
</evidence>
<dbReference type="OrthoDB" id="9784896at2"/>
<dbReference type="GO" id="GO:0042597">
    <property type="term" value="C:periplasmic space"/>
    <property type="evidence" value="ECO:0007669"/>
    <property type="project" value="UniProtKB-SubCell"/>
</dbReference>
<keyword evidence="4 7" id="KW-0574">Periplasm</keyword>
<keyword evidence="3 9" id="KW-0732">Signal</keyword>
<evidence type="ECO:0000256" key="7">
    <source>
        <dbReference type="PIRNR" id="PIRNR001488"/>
    </source>
</evidence>
<evidence type="ECO:0000256" key="1">
    <source>
        <dbReference type="ARBA" id="ARBA00004418"/>
    </source>
</evidence>
<dbReference type="GO" id="GO:0015036">
    <property type="term" value="F:disulfide oxidoreductase activity"/>
    <property type="evidence" value="ECO:0007669"/>
    <property type="project" value="UniProtKB-ARBA"/>
</dbReference>
<gene>
    <name evidence="11" type="ORF">HNQ51_000226</name>
</gene>
<comment type="subcellular location">
    <subcellularLocation>
        <location evidence="1 7">Periplasm</location>
    </subcellularLocation>
</comment>
<dbReference type="InterPro" id="IPR023205">
    <property type="entry name" value="DsbA/DsbL"/>
</dbReference>
<protein>
    <recommendedName>
        <fullName evidence="7">Thiol:disulfide interchange protein</fullName>
    </recommendedName>
</protein>
<accession>A0A840RZF0</accession>
<dbReference type="SUPFAM" id="SSF52833">
    <property type="entry name" value="Thioredoxin-like"/>
    <property type="match status" value="1"/>
</dbReference>
<organism evidence="11 12">
    <name type="scientific">Inhella inkyongensis</name>
    <dbReference type="NCBI Taxonomy" id="392593"/>
    <lineage>
        <taxon>Bacteria</taxon>
        <taxon>Pseudomonadati</taxon>
        <taxon>Pseudomonadota</taxon>
        <taxon>Betaproteobacteria</taxon>
        <taxon>Burkholderiales</taxon>
        <taxon>Sphaerotilaceae</taxon>
        <taxon>Inhella</taxon>
    </lineage>
</organism>
<evidence type="ECO:0000256" key="2">
    <source>
        <dbReference type="ARBA" id="ARBA00005791"/>
    </source>
</evidence>
<evidence type="ECO:0000256" key="8">
    <source>
        <dbReference type="PIRSR" id="PIRSR001488-1"/>
    </source>
</evidence>
<feature type="domain" description="Thioredoxin" evidence="10">
    <location>
        <begin position="12"/>
        <end position="155"/>
    </location>
</feature>